<comment type="similarity">
    <text evidence="1">Belongs to the ARG7 family.</text>
</comment>
<dbReference type="PANTHER" id="PTHR31374:SF32">
    <property type="entry name" value="SAUR FAMILY PROTEIN"/>
    <property type="match status" value="1"/>
</dbReference>
<dbReference type="AlphaFoldDB" id="A0A834TMT4"/>
<name>A0A834TMT4_9FABA</name>
<evidence type="ECO:0000313" key="3">
    <source>
        <dbReference type="Proteomes" id="UP000634136"/>
    </source>
</evidence>
<evidence type="ECO:0000313" key="2">
    <source>
        <dbReference type="EMBL" id="KAF7824372.1"/>
    </source>
</evidence>
<reference evidence="2" key="1">
    <citation type="submission" date="2020-09" db="EMBL/GenBank/DDBJ databases">
        <title>Genome-Enabled Discovery of Anthraquinone Biosynthesis in Senna tora.</title>
        <authorList>
            <person name="Kang S.-H."/>
            <person name="Pandey R.P."/>
            <person name="Lee C.-M."/>
            <person name="Sim J.-S."/>
            <person name="Jeong J.-T."/>
            <person name="Choi B.-S."/>
            <person name="Jung M."/>
            <person name="Ginzburg D."/>
            <person name="Zhao K."/>
            <person name="Won S.Y."/>
            <person name="Oh T.-J."/>
            <person name="Yu Y."/>
            <person name="Kim N.-H."/>
            <person name="Lee O.R."/>
            <person name="Lee T.-H."/>
            <person name="Bashyal P."/>
            <person name="Kim T.-S."/>
            <person name="Lee W.-H."/>
            <person name="Kawkins C."/>
            <person name="Kim C.-K."/>
            <person name="Kim J.S."/>
            <person name="Ahn B.O."/>
            <person name="Rhee S.Y."/>
            <person name="Sohng J.K."/>
        </authorList>
    </citation>
    <scope>NUCLEOTIDE SEQUENCE</scope>
    <source>
        <tissue evidence="2">Leaf</tissue>
    </source>
</reference>
<gene>
    <name evidence="2" type="ORF">G2W53_022516</name>
</gene>
<evidence type="ECO:0000256" key="1">
    <source>
        <dbReference type="ARBA" id="ARBA00006974"/>
    </source>
</evidence>
<protein>
    <submittedName>
        <fullName evidence="2">Auxin-responsive protein SAUR71</fullName>
    </submittedName>
</protein>
<accession>A0A834TMT4</accession>
<dbReference type="EMBL" id="JAAIUW010000007">
    <property type="protein sequence ID" value="KAF7824372.1"/>
    <property type="molecule type" value="Genomic_DNA"/>
</dbReference>
<dbReference type="Pfam" id="PF02519">
    <property type="entry name" value="Auxin_inducible"/>
    <property type="match status" value="1"/>
</dbReference>
<dbReference type="PANTHER" id="PTHR31374">
    <property type="entry name" value="AUXIN-INDUCED PROTEIN-LIKE-RELATED"/>
    <property type="match status" value="1"/>
</dbReference>
<dbReference type="InterPro" id="IPR003676">
    <property type="entry name" value="SAUR_fam"/>
</dbReference>
<dbReference type="OrthoDB" id="754837at2759"/>
<proteinExistence type="inferred from homology"/>
<keyword evidence="3" id="KW-1185">Reference proteome</keyword>
<dbReference type="GO" id="GO:0009733">
    <property type="term" value="P:response to auxin"/>
    <property type="evidence" value="ECO:0007669"/>
    <property type="project" value="InterPro"/>
</dbReference>
<comment type="caution">
    <text evidence="2">The sequence shown here is derived from an EMBL/GenBank/DDBJ whole genome shotgun (WGS) entry which is preliminary data.</text>
</comment>
<dbReference type="Proteomes" id="UP000634136">
    <property type="component" value="Unassembled WGS sequence"/>
</dbReference>
<organism evidence="2 3">
    <name type="scientific">Senna tora</name>
    <dbReference type="NCBI Taxonomy" id="362788"/>
    <lineage>
        <taxon>Eukaryota</taxon>
        <taxon>Viridiplantae</taxon>
        <taxon>Streptophyta</taxon>
        <taxon>Embryophyta</taxon>
        <taxon>Tracheophyta</taxon>
        <taxon>Spermatophyta</taxon>
        <taxon>Magnoliopsida</taxon>
        <taxon>eudicotyledons</taxon>
        <taxon>Gunneridae</taxon>
        <taxon>Pentapetalae</taxon>
        <taxon>rosids</taxon>
        <taxon>fabids</taxon>
        <taxon>Fabales</taxon>
        <taxon>Fabaceae</taxon>
        <taxon>Caesalpinioideae</taxon>
        <taxon>Cassia clade</taxon>
        <taxon>Senna</taxon>
    </lineage>
</organism>
<sequence length="125" mass="14475">MGARVSKLMGGSSVYYAYKPLEKAVLGPKGYVPICVGLDEENCMRFMVHTKAFKDANFCELLRKSGEEYGFQNEGILKIVFEVQDFEDWISKRCIKKKIVRVKSRRLRLLKRSSTIKERKRGESM</sequence>